<keyword evidence="2" id="KW-1185">Reference proteome</keyword>
<protein>
    <submittedName>
        <fullName evidence="1">Uncharacterized protein</fullName>
    </submittedName>
</protein>
<proteinExistence type="predicted"/>
<comment type="caution">
    <text evidence="1">The sequence shown here is derived from an EMBL/GenBank/DDBJ whole genome shotgun (WGS) entry which is preliminary data.</text>
</comment>
<dbReference type="EMBL" id="LWBO01000084">
    <property type="protein sequence ID" value="OQP39090.1"/>
    <property type="molecule type" value="Genomic_DNA"/>
</dbReference>
<sequence length="67" mass="7016">MKKDKPIKKLQEILNGKLEGGFMVLASTNGLIIGGVEDPTNNCKVNCTTNNCNGGNCGNCIMGCGQL</sequence>
<reference evidence="1 2" key="1">
    <citation type="submission" date="2016-04" db="EMBL/GenBank/DDBJ databases">
        <authorList>
            <person name="Chen L."/>
            <person name="Zhuang W."/>
            <person name="Wang G."/>
        </authorList>
    </citation>
    <scope>NUCLEOTIDE SEQUENCE [LARGE SCALE GENOMIC DNA]</scope>
    <source>
        <strain evidence="2">GR20</strain>
    </source>
</reference>
<gene>
    <name evidence="1" type="ORF">A4D02_17290</name>
</gene>
<evidence type="ECO:0000313" key="1">
    <source>
        <dbReference type="EMBL" id="OQP39090.1"/>
    </source>
</evidence>
<accession>A0ABX3NNH8</accession>
<organism evidence="1 2">
    <name type="scientific">Niastella koreensis</name>
    <dbReference type="NCBI Taxonomy" id="354356"/>
    <lineage>
        <taxon>Bacteria</taxon>
        <taxon>Pseudomonadati</taxon>
        <taxon>Bacteroidota</taxon>
        <taxon>Chitinophagia</taxon>
        <taxon>Chitinophagales</taxon>
        <taxon>Chitinophagaceae</taxon>
        <taxon>Niastella</taxon>
    </lineage>
</organism>
<dbReference type="RefSeq" id="WP_014217147.1">
    <property type="nucleotide sequence ID" value="NZ_LWBO01000084.1"/>
</dbReference>
<evidence type="ECO:0000313" key="2">
    <source>
        <dbReference type="Proteomes" id="UP000192277"/>
    </source>
</evidence>
<name>A0ABX3NNH8_9BACT</name>
<dbReference type="Proteomes" id="UP000192277">
    <property type="component" value="Unassembled WGS sequence"/>
</dbReference>